<dbReference type="RefSeq" id="WP_068862676.1">
    <property type="nucleotide sequence ID" value="NZ_LZYB01000002.1"/>
</dbReference>
<keyword evidence="1" id="KW-0472">Membrane</keyword>
<accession>A0A1A7BJ78</accession>
<name>A0A1A7BJ78_9SPHN</name>
<dbReference type="EMBL" id="LZYB01000002">
    <property type="protein sequence ID" value="OBV11507.1"/>
    <property type="molecule type" value="Genomic_DNA"/>
</dbReference>
<protein>
    <submittedName>
        <fullName evidence="2">Pyridoxal phosphate biosynthetic protein</fullName>
    </submittedName>
</protein>
<organism evidence="2 3">
    <name type="scientific">Erythrobacter dokdonensis DSW-74</name>
    <dbReference type="NCBI Taxonomy" id="1300349"/>
    <lineage>
        <taxon>Bacteria</taxon>
        <taxon>Pseudomonadati</taxon>
        <taxon>Pseudomonadota</taxon>
        <taxon>Alphaproteobacteria</taxon>
        <taxon>Sphingomonadales</taxon>
        <taxon>Erythrobacteraceae</taxon>
        <taxon>Erythrobacter/Porphyrobacter group</taxon>
        <taxon>Erythrobacter</taxon>
    </lineage>
</organism>
<dbReference type="PATRIC" id="fig|1300349.4.peg.947"/>
<dbReference type="STRING" id="1300349.I603_0950"/>
<comment type="caution">
    <text evidence="2">The sequence shown here is derived from an EMBL/GenBank/DDBJ whole genome shotgun (WGS) entry which is preliminary data.</text>
</comment>
<evidence type="ECO:0000256" key="1">
    <source>
        <dbReference type="SAM" id="Phobius"/>
    </source>
</evidence>
<gene>
    <name evidence="2" type="ORF">I603_0950</name>
</gene>
<feature type="transmembrane region" description="Helical" evidence="1">
    <location>
        <begin position="16"/>
        <end position="35"/>
    </location>
</feature>
<evidence type="ECO:0000313" key="2">
    <source>
        <dbReference type="EMBL" id="OBV11507.1"/>
    </source>
</evidence>
<feature type="transmembrane region" description="Helical" evidence="1">
    <location>
        <begin position="74"/>
        <end position="93"/>
    </location>
</feature>
<sequence length="94" mass="10140">MSQPDLPPLAREQKRWAFGAAALFLLAIGFLGFALNTGVMRVFAVGWVALQIFGFVGALKVAKGDFAHPLFKAQVMLHVVAVGLLVAVMIRAFK</sequence>
<dbReference type="AlphaFoldDB" id="A0A1A7BJ78"/>
<reference evidence="2 3" key="1">
    <citation type="submission" date="2016-06" db="EMBL/GenBank/DDBJ databases">
        <title>Genome sequence of Porphyrobacter dokdonensis DSW-74.</title>
        <authorList>
            <person name="Kim J.F."/>
            <person name="Song J.Y."/>
        </authorList>
    </citation>
    <scope>NUCLEOTIDE SEQUENCE [LARGE SCALE GENOMIC DNA]</scope>
    <source>
        <strain evidence="2 3">DSW-74</strain>
    </source>
</reference>
<keyword evidence="1" id="KW-0812">Transmembrane</keyword>
<evidence type="ECO:0000313" key="3">
    <source>
        <dbReference type="Proteomes" id="UP000092484"/>
    </source>
</evidence>
<feature type="transmembrane region" description="Helical" evidence="1">
    <location>
        <begin position="42"/>
        <end position="62"/>
    </location>
</feature>
<dbReference type="Proteomes" id="UP000092484">
    <property type="component" value="Unassembled WGS sequence"/>
</dbReference>
<keyword evidence="3" id="KW-1185">Reference proteome</keyword>
<keyword evidence="1" id="KW-1133">Transmembrane helix</keyword>
<proteinExistence type="predicted"/>